<dbReference type="PANTHER" id="PTHR45856:SF24">
    <property type="entry name" value="FUNGAL LIPASE-LIKE DOMAIN-CONTAINING PROTEIN"/>
    <property type="match status" value="1"/>
</dbReference>
<name>A0AAE0KVW3_9CHLO</name>
<keyword evidence="1" id="KW-0732">Signal</keyword>
<protein>
    <recommendedName>
        <fullName evidence="2">Fungal lipase-type domain-containing protein</fullName>
    </recommendedName>
</protein>
<evidence type="ECO:0000256" key="1">
    <source>
        <dbReference type="SAM" id="SignalP"/>
    </source>
</evidence>
<sequence length="405" mass="44412">MKVKISTGYWPLMAILYGSLWVQTVVSPSASCGVPEDLYRIQTTTLLRFAQLADLAYSAAVPQAEVEALTQASVLAIHAIPNDESAQVYVIVSRSSLSIVFRGTASIADVVADVNVFPTAWTLSSRHDFKDVAVHSGFYETYMTLRPKLLQVLDTLSYEGEMAARRSLNIVGHSLGGALAVLCTFDLNTRITSPRQDYTRHTVTWTFGAPRVGTSDFIKQYQISNRNHGTVRVYTTHDPVVAGHGASYSILDKLGFEHVGCPAPIDEGKKEVPRKDFRTVILEGVEAGARRDSWREATWSGVEKVSKHLAAQAGSHLARKIAASSEEAAASDHQEKPNSFLTGLNAIGSWMTGFAAQTLDSGLAHDLKEGYIPFLHGIKDDTHFVFRDGVYRRERPGGHSQQSEF</sequence>
<dbReference type="GO" id="GO:0006629">
    <property type="term" value="P:lipid metabolic process"/>
    <property type="evidence" value="ECO:0007669"/>
    <property type="project" value="InterPro"/>
</dbReference>
<dbReference type="Proteomes" id="UP001190700">
    <property type="component" value="Unassembled WGS sequence"/>
</dbReference>
<dbReference type="InterPro" id="IPR002921">
    <property type="entry name" value="Fungal_lipase-type"/>
</dbReference>
<feature type="chain" id="PRO_5042025909" description="Fungal lipase-type domain-containing protein" evidence="1">
    <location>
        <begin position="28"/>
        <end position="405"/>
    </location>
</feature>
<evidence type="ECO:0000313" key="3">
    <source>
        <dbReference type="EMBL" id="KAK3262711.1"/>
    </source>
</evidence>
<comment type="caution">
    <text evidence="3">The sequence shown here is derived from an EMBL/GenBank/DDBJ whole genome shotgun (WGS) entry which is preliminary data.</text>
</comment>
<dbReference type="Gene3D" id="3.40.50.1820">
    <property type="entry name" value="alpha/beta hydrolase"/>
    <property type="match status" value="1"/>
</dbReference>
<keyword evidence="4" id="KW-1185">Reference proteome</keyword>
<feature type="domain" description="Fungal lipase-type" evidence="2">
    <location>
        <begin position="99"/>
        <end position="240"/>
    </location>
</feature>
<dbReference type="InterPro" id="IPR029058">
    <property type="entry name" value="AB_hydrolase_fold"/>
</dbReference>
<dbReference type="SUPFAM" id="SSF53474">
    <property type="entry name" value="alpha/beta-Hydrolases"/>
    <property type="match status" value="1"/>
</dbReference>
<dbReference type="Pfam" id="PF01764">
    <property type="entry name" value="Lipase_3"/>
    <property type="match status" value="1"/>
</dbReference>
<reference evidence="3 4" key="1">
    <citation type="journal article" date="2015" name="Genome Biol. Evol.">
        <title>Comparative Genomics of a Bacterivorous Green Alga Reveals Evolutionary Causalities and Consequences of Phago-Mixotrophic Mode of Nutrition.</title>
        <authorList>
            <person name="Burns J.A."/>
            <person name="Paasch A."/>
            <person name="Narechania A."/>
            <person name="Kim E."/>
        </authorList>
    </citation>
    <scope>NUCLEOTIDE SEQUENCE [LARGE SCALE GENOMIC DNA]</scope>
    <source>
        <strain evidence="3 4">PLY_AMNH</strain>
    </source>
</reference>
<evidence type="ECO:0000259" key="2">
    <source>
        <dbReference type="Pfam" id="PF01764"/>
    </source>
</evidence>
<accession>A0AAE0KVW3</accession>
<dbReference type="CDD" id="cd00519">
    <property type="entry name" value="Lipase_3"/>
    <property type="match status" value="1"/>
</dbReference>
<dbReference type="InterPro" id="IPR051218">
    <property type="entry name" value="Sec_MonoDiacylglyc_Lipase"/>
</dbReference>
<dbReference type="EMBL" id="LGRX02015998">
    <property type="protein sequence ID" value="KAK3262711.1"/>
    <property type="molecule type" value="Genomic_DNA"/>
</dbReference>
<feature type="signal peptide" evidence="1">
    <location>
        <begin position="1"/>
        <end position="27"/>
    </location>
</feature>
<proteinExistence type="predicted"/>
<dbReference type="PANTHER" id="PTHR45856">
    <property type="entry name" value="ALPHA/BETA-HYDROLASES SUPERFAMILY PROTEIN"/>
    <property type="match status" value="1"/>
</dbReference>
<gene>
    <name evidence="3" type="ORF">CYMTET_28445</name>
</gene>
<dbReference type="AlphaFoldDB" id="A0AAE0KVW3"/>
<evidence type="ECO:0000313" key="4">
    <source>
        <dbReference type="Proteomes" id="UP001190700"/>
    </source>
</evidence>
<organism evidence="3 4">
    <name type="scientific">Cymbomonas tetramitiformis</name>
    <dbReference type="NCBI Taxonomy" id="36881"/>
    <lineage>
        <taxon>Eukaryota</taxon>
        <taxon>Viridiplantae</taxon>
        <taxon>Chlorophyta</taxon>
        <taxon>Pyramimonadophyceae</taxon>
        <taxon>Pyramimonadales</taxon>
        <taxon>Pyramimonadaceae</taxon>
        <taxon>Cymbomonas</taxon>
    </lineage>
</organism>